<dbReference type="Pfam" id="PF00691">
    <property type="entry name" value="OmpA"/>
    <property type="match status" value="1"/>
</dbReference>
<keyword evidence="1 2" id="KW-0472">Membrane</keyword>
<dbReference type="OrthoDB" id="9805566at2"/>
<dbReference type="Proteomes" id="UP000062160">
    <property type="component" value="Unassembled WGS sequence"/>
</dbReference>
<dbReference type="CDD" id="cd07185">
    <property type="entry name" value="OmpA_C-like"/>
    <property type="match status" value="1"/>
</dbReference>
<keyword evidence="5" id="KW-1185">Reference proteome</keyword>
<dbReference type="PANTHER" id="PTHR30329:SF21">
    <property type="entry name" value="LIPOPROTEIN YIAD-RELATED"/>
    <property type="match status" value="1"/>
</dbReference>
<dbReference type="EMBL" id="DF976999">
    <property type="protein sequence ID" value="GAQ24356.1"/>
    <property type="molecule type" value="Genomic_DNA"/>
</dbReference>
<evidence type="ECO:0000313" key="4">
    <source>
        <dbReference type="EMBL" id="GAQ24356.1"/>
    </source>
</evidence>
<feature type="transmembrane region" description="Helical" evidence="2">
    <location>
        <begin position="16"/>
        <end position="35"/>
    </location>
</feature>
<keyword evidence="2" id="KW-0812">Transmembrane</keyword>
<proteinExistence type="predicted"/>
<dbReference type="PANTHER" id="PTHR30329">
    <property type="entry name" value="STATOR ELEMENT OF FLAGELLAR MOTOR COMPLEX"/>
    <property type="match status" value="1"/>
</dbReference>
<keyword evidence="2" id="KW-1133">Transmembrane helix</keyword>
<dbReference type="PROSITE" id="PS51123">
    <property type="entry name" value="OMPA_2"/>
    <property type="match status" value="1"/>
</dbReference>
<dbReference type="STRING" id="224999.GCA_001485475_00338"/>
<organism evidence="4">
    <name type="scientific">Tepidanaerobacter syntrophicus</name>
    <dbReference type="NCBI Taxonomy" id="224999"/>
    <lineage>
        <taxon>Bacteria</taxon>
        <taxon>Bacillati</taxon>
        <taxon>Bacillota</taxon>
        <taxon>Clostridia</taxon>
        <taxon>Thermosediminibacterales</taxon>
        <taxon>Tepidanaerobacteraceae</taxon>
        <taxon>Tepidanaerobacter</taxon>
    </lineage>
</organism>
<dbReference type="RefSeq" id="WP_059031432.1">
    <property type="nucleotide sequence ID" value="NZ_BSDN01000001.1"/>
</dbReference>
<evidence type="ECO:0000313" key="5">
    <source>
        <dbReference type="Proteomes" id="UP000062160"/>
    </source>
</evidence>
<dbReference type="GO" id="GO:0016020">
    <property type="term" value="C:membrane"/>
    <property type="evidence" value="ECO:0007669"/>
    <property type="project" value="UniProtKB-UniRule"/>
</dbReference>
<sequence length="229" mass="26563">MDNETNHDYWQSYSDLMAAVLLVFVLLISIMMYKYNGMAAELKQQKSKVDELIGIRSMIIKELLEEFDATELSLNIDSQSGAIRFSDGVFFDTAESVLKPEGKKYLNEFLPRYLNVLLDPKYKKFVSQIIIEGHTDNRGSYMYNLELSQKRAFAVVSYILLENIPGINPDMKQDLQVFLTANGRSYSQPMYNGSTIDLDKSRRVEFKFRLKDEEMITEMQNILEGQREK</sequence>
<dbReference type="InterPro" id="IPR036737">
    <property type="entry name" value="OmpA-like_sf"/>
</dbReference>
<dbReference type="InterPro" id="IPR050330">
    <property type="entry name" value="Bact_OuterMem_StrucFunc"/>
</dbReference>
<evidence type="ECO:0000259" key="3">
    <source>
        <dbReference type="PROSITE" id="PS51123"/>
    </source>
</evidence>
<evidence type="ECO:0000256" key="2">
    <source>
        <dbReference type="SAM" id="Phobius"/>
    </source>
</evidence>
<dbReference type="AlphaFoldDB" id="A0A0U9HEQ8"/>
<feature type="domain" description="OmpA-like" evidence="3">
    <location>
        <begin position="78"/>
        <end position="212"/>
    </location>
</feature>
<dbReference type="InterPro" id="IPR006665">
    <property type="entry name" value="OmpA-like"/>
</dbReference>
<gene>
    <name evidence="4" type="ORF">TSYNT_5182</name>
</gene>
<name>A0A0U9HEQ8_9FIRM</name>
<accession>A0A0U9HEQ8</accession>
<reference evidence="4" key="1">
    <citation type="journal article" date="2016" name="Genome Announc.">
        <title>Draft Genome Sequence of the Syntrophic Lactate-Degrading Bacterium Tepidanaerobacter syntrophicus JLT.</title>
        <authorList>
            <person name="Matsuura N."/>
            <person name="Ohashi A."/>
            <person name="Tourlousse D.M."/>
            <person name="Sekiguchi Y."/>
        </authorList>
    </citation>
    <scope>NUCLEOTIDE SEQUENCE [LARGE SCALE GENOMIC DNA]</scope>
    <source>
        <strain evidence="4">JL</strain>
    </source>
</reference>
<dbReference type="Gene3D" id="3.30.1330.60">
    <property type="entry name" value="OmpA-like domain"/>
    <property type="match status" value="1"/>
</dbReference>
<protein>
    <submittedName>
        <fullName evidence="4">Outer membrane protein OmpA</fullName>
    </submittedName>
</protein>
<evidence type="ECO:0000256" key="1">
    <source>
        <dbReference type="PROSITE-ProRule" id="PRU00473"/>
    </source>
</evidence>
<dbReference type="SUPFAM" id="SSF103088">
    <property type="entry name" value="OmpA-like"/>
    <property type="match status" value="1"/>
</dbReference>